<proteinExistence type="inferred from homology"/>
<protein>
    <recommendedName>
        <fullName evidence="12">Peptidase S11 D-alanyl-D-alanine carboxypeptidase A N-terminal domain-containing protein</fullName>
    </recommendedName>
</protein>
<keyword evidence="11" id="KW-0812">Transmembrane</keyword>
<dbReference type="GO" id="GO:0006508">
    <property type="term" value="P:proteolysis"/>
    <property type="evidence" value="ECO:0007669"/>
    <property type="project" value="InterPro"/>
</dbReference>
<dbReference type="RefSeq" id="WP_103201463.1">
    <property type="nucleotide sequence ID" value="NZ_CVTD020000004.1"/>
</dbReference>
<dbReference type="Proteomes" id="UP000236497">
    <property type="component" value="Unassembled WGS sequence"/>
</dbReference>
<keyword evidence="5" id="KW-0573">Peptidoglycan synthesis</keyword>
<keyword evidence="11" id="KW-1133">Transmembrane helix</keyword>
<dbReference type="InterPro" id="IPR001967">
    <property type="entry name" value="Peptidase_S11_N"/>
</dbReference>
<evidence type="ECO:0000313" key="14">
    <source>
        <dbReference type="Proteomes" id="UP000236497"/>
    </source>
</evidence>
<evidence type="ECO:0000256" key="9">
    <source>
        <dbReference type="RuleBase" id="RU004016"/>
    </source>
</evidence>
<feature type="domain" description="Peptidase S11 D-alanyl-D-alanine carboxypeptidase A N-terminal" evidence="12">
    <location>
        <begin position="201"/>
        <end position="441"/>
    </location>
</feature>
<gene>
    <name evidence="13" type="ORF">HHT355_0056</name>
</gene>
<dbReference type="PANTHER" id="PTHR21581">
    <property type="entry name" value="D-ALANYL-D-ALANINE CARBOXYPEPTIDASE"/>
    <property type="match status" value="1"/>
</dbReference>
<dbReference type="EMBL" id="CVTD020000004">
    <property type="protein sequence ID" value="CRZ33272.1"/>
    <property type="molecule type" value="Genomic_DNA"/>
</dbReference>
<organism evidence="13 14">
    <name type="scientific">Herbinix hemicellulosilytica</name>
    <dbReference type="NCBI Taxonomy" id="1564487"/>
    <lineage>
        <taxon>Bacteria</taxon>
        <taxon>Bacillati</taxon>
        <taxon>Bacillota</taxon>
        <taxon>Clostridia</taxon>
        <taxon>Lachnospirales</taxon>
        <taxon>Lachnospiraceae</taxon>
        <taxon>Herbinix</taxon>
    </lineage>
</organism>
<name>A0A0H5SD53_HERHM</name>
<dbReference type="SUPFAM" id="SSF56601">
    <property type="entry name" value="beta-lactamase/transpeptidase-like"/>
    <property type="match status" value="1"/>
</dbReference>
<dbReference type="GO" id="GO:0071555">
    <property type="term" value="P:cell wall organization"/>
    <property type="evidence" value="ECO:0007669"/>
    <property type="project" value="UniProtKB-KW"/>
</dbReference>
<dbReference type="InterPro" id="IPR018044">
    <property type="entry name" value="Peptidase_S11"/>
</dbReference>
<keyword evidence="11" id="KW-0472">Membrane</keyword>
<dbReference type="InterPro" id="IPR012338">
    <property type="entry name" value="Beta-lactam/transpept-like"/>
</dbReference>
<evidence type="ECO:0000256" key="5">
    <source>
        <dbReference type="ARBA" id="ARBA00022984"/>
    </source>
</evidence>
<evidence type="ECO:0000256" key="7">
    <source>
        <dbReference type="PIRSR" id="PIRSR618044-1"/>
    </source>
</evidence>
<keyword evidence="6" id="KW-0961">Cell wall biogenesis/degradation</keyword>
<dbReference type="AlphaFoldDB" id="A0A0H5SD53"/>
<feature type="region of interest" description="Disordered" evidence="10">
    <location>
        <begin position="81"/>
        <end position="143"/>
    </location>
</feature>
<evidence type="ECO:0000256" key="6">
    <source>
        <dbReference type="ARBA" id="ARBA00023316"/>
    </source>
</evidence>
<evidence type="ECO:0000256" key="2">
    <source>
        <dbReference type="ARBA" id="ARBA00022729"/>
    </source>
</evidence>
<dbReference type="GO" id="GO:0009252">
    <property type="term" value="P:peptidoglycan biosynthetic process"/>
    <property type="evidence" value="ECO:0007669"/>
    <property type="project" value="UniProtKB-KW"/>
</dbReference>
<evidence type="ECO:0000256" key="4">
    <source>
        <dbReference type="ARBA" id="ARBA00022960"/>
    </source>
</evidence>
<feature type="transmembrane region" description="Helical" evidence="11">
    <location>
        <begin position="6"/>
        <end position="28"/>
    </location>
</feature>
<evidence type="ECO:0000259" key="12">
    <source>
        <dbReference type="Pfam" id="PF00768"/>
    </source>
</evidence>
<accession>A0A0H5SD53</accession>
<keyword evidence="3" id="KW-0378">Hydrolase</keyword>
<evidence type="ECO:0000256" key="10">
    <source>
        <dbReference type="SAM" id="MobiDB-lite"/>
    </source>
</evidence>
<evidence type="ECO:0000256" key="1">
    <source>
        <dbReference type="ARBA" id="ARBA00007164"/>
    </source>
</evidence>
<evidence type="ECO:0000256" key="3">
    <source>
        <dbReference type="ARBA" id="ARBA00022801"/>
    </source>
</evidence>
<dbReference type="GO" id="GO:0009002">
    <property type="term" value="F:serine-type D-Ala-D-Ala carboxypeptidase activity"/>
    <property type="evidence" value="ECO:0007669"/>
    <property type="project" value="InterPro"/>
</dbReference>
<feature type="active site" description="Proton acceptor" evidence="7">
    <location>
        <position position="234"/>
    </location>
</feature>
<dbReference type="PANTHER" id="PTHR21581:SF33">
    <property type="entry name" value="D-ALANYL-D-ALANINE CARBOXYPEPTIDASE DACB"/>
    <property type="match status" value="1"/>
</dbReference>
<keyword evidence="2" id="KW-0732">Signal</keyword>
<evidence type="ECO:0000256" key="8">
    <source>
        <dbReference type="PIRSR" id="PIRSR618044-2"/>
    </source>
</evidence>
<keyword evidence="14" id="KW-1185">Reference proteome</keyword>
<feature type="active site" description="Acyl-ester intermediate" evidence="7">
    <location>
        <position position="231"/>
    </location>
</feature>
<sequence>MNRKSILGLILFACMVIAGLFLGTMIMIRQPADFKYSQNQQQLADANDNDVLTEGNNKTDNSPNQDNNLGVAAGDELTFADAQKPDNNDEETSETSNNLPLDVENESEEKPIQQEDSDLTDVEEIDTDAGGINETENNPDDEETIDSYNNSEATLGGNIVDLPDMQLITDSSQVDYMKYIPEMIYDSRIEVALDIENPSLNIKAKSAILFDADTGKVLYHKNAVEPVFPASTAKLLTALVALDWCMEQEEVTVGEELKLVASDSTVARLKKGQILTIRNLLEGMLVPSGNDAAYVTAAYVGKKSLKNENPSLKDSIFEFIRLMNEKAKSLGVVNSCFKTPDGYDAIGQYTTAYDMGLIGLAAADNKVIVEICNKSSARNVFVDGSDVTWNSTNSLIKKGSPRYYPYCMGLKTGTSTMAGKCLISLAKKGDKTVLAVVMNSDSEGRWEDSRKLLDFGLSQ</sequence>
<feature type="active site" evidence="7">
    <location>
        <position position="288"/>
    </location>
</feature>
<dbReference type="OrthoDB" id="1701915at2"/>
<comment type="similarity">
    <text evidence="1 9">Belongs to the peptidase S11 family.</text>
</comment>
<keyword evidence="4" id="KW-0133">Cell shape</keyword>
<feature type="binding site" evidence="8">
    <location>
        <position position="411"/>
    </location>
    <ligand>
        <name>substrate</name>
    </ligand>
</feature>
<evidence type="ECO:0000256" key="11">
    <source>
        <dbReference type="SAM" id="Phobius"/>
    </source>
</evidence>
<dbReference type="Gene3D" id="3.40.710.10">
    <property type="entry name" value="DD-peptidase/beta-lactamase superfamily"/>
    <property type="match status" value="1"/>
</dbReference>
<evidence type="ECO:0000313" key="13">
    <source>
        <dbReference type="EMBL" id="CRZ33272.1"/>
    </source>
</evidence>
<dbReference type="Pfam" id="PF00768">
    <property type="entry name" value="Peptidase_S11"/>
    <property type="match status" value="1"/>
</dbReference>
<reference evidence="13 14" key="1">
    <citation type="submission" date="2015-06" db="EMBL/GenBank/DDBJ databases">
        <authorList>
            <person name="Wibberg Daniel"/>
        </authorList>
    </citation>
    <scope>NUCLEOTIDE SEQUENCE [LARGE SCALE GENOMIC DNA]</scope>
    <source>
        <strain evidence="13 14">T3/55T</strain>
    </source>
</reference>
<dbReference type="GO" id="GO:0008360">
    <property type="term" value="P:regulation of cell shape"/>
    <property type="evidence" value="ECO:0007669"/>
    <property type="project" value="UniProtKB-KW"/>
</dbReference>
<feature type="compositionally biased region" description="Acidic residues" evidence="10">
    <location>
        <begin position="115"/>
        <end position="127"/>
    </location>
</feature>
<dbReference type="PRINTS" id="PR00725">
    <property type="entry name" value="DADACBPTASE1"/>
</dbReference>